<gene>
    <name evidence="1" type="ORF">F444_22593</name>
</gene>
<proteinExistence type="predicted"/>
<evidence type="ECO:0000313" key="1">
    <source>
        <dbReference type="EMBL" id="ETO59030.1"/>
    </source>
</evidence>
<name>A0A080YXB9_PHYNI</name>
<reference evidence="1 2" key="1">
    <citation type="submission" date="2013-11" db="EMBL/GenBank/DDBJ databases">
        <title>The Genome Sequence of Phytophthora parasitica P1976.</title>
        <authorList>
            <consortium name="The Broad Institute Genomics Platform"/>
            <person name="Russ C."/>
            <person name="Tyler B."/>
            <person name="Panabieres F."/>
            <person name="Shan W."/>
            <person name="Tripathy S."/>
            <person name="Grunwald N."/>
            <person name="Machado M."/>
            <person name="Johnson C.S."/>
            <person name="Walker B."/>
            <person name="Young S."/>
            <person name="Zeng Q."/>
            <person name="Gargeya S."/>
            <person name="Fitzgerald M."/>
            <person name="Haas B."/>
            <person name="Abouelleil A."/>
            <person name="Allen A.W."/>
            <person name="Alvarado L."/>
            <person name="Arachchi H.M."/>
            <person name="Berlin A.M."/>
            <person name="Chapman S.B."/>
            <person name="Gainer-Dewar J."/>
            <person name="Goldberg J."/>
            <person name="Griggs A."/>
            <person name="Gujja S."/>
            <person name="Hansen M."/>
            <person name="Howarth C."/>
            <person name="Imamovic A."/>
            <person name="Ireland A."/>
            <person name="Larimer J."/>
            <person name="McCowan C."/>
            <person name="Murphy C."/>
            <person name="Pearson M."/>
            <person name="Poon T.W."/>
            <person name="Priest M."/>
            <person name="Roberts A."/>
            <person name="Saif S."/>
            <person name="Shea T."/>
            <person name="Sisk P."/>
            <person name="Sykes S."/>
            <person name="Wortman J."/>
            <person name="Nusbaum C."/>
            <person name="Birren B."/>
        </authorList>
    </citation>
    <scope>NUCLEOTIDE SEQUENCE [LARGE SCALE GENOMIC DNA]</scope>
    <source>
        <strain evidence="1 2">P1976</strain>
    </source>
</reference>
<sequence>MRIYLQEVCLANLFHPLRFIWERVIASIREAHPNEALNMIPRLVSVSIIKYTRAQATDSDAF</sequence>
<organism evidence="1 2">
    <name type="scientific">Phytophthora nicotianae P1976</name>
    <dbReference type="NCBI Taxonomy" id="1317066"/>
    <lineage>
        <taxon>Eukaryota</taxon>
        <taxon>Sar</taxon>
        <taxon>Stramenopiles</taxon>
        <taxon>Oomycota</taxon>
        <taxon>Peronosporomycetes</taxon>
        <taxon>Peronosporales</taxon>
        <taxon>Peronosporaceae</taxon>
        <taxon>Phytophthora</taxon>
    </lineage>
</organism>
<protein>
    <submittedName>
        <fullName evidence="1">Uncharacterized protein</fullName>
    </submittedName>
</protein>
<dbReference type="AlphaFoldDB" id="A0A080YXB9"/>
<evidence type="ECO:0000313" key="2">
    <source>
        <dbReference type="Proteomes" id="UP000028582"/>
    </source>
</evidence>
<comment type="caution">
    <text evidence="1">The sequence shown here is derived from an EMBL/GenBank/DDBJ whole genome shotgun (WGS) entry which is preliminary data.</text>
</comment>
<accession>A0A080YXB9</accession>
<dbReference type="EMBL" id="ANJA01004467">
    <property type="protein sequence ID" value="ETO59030.1"/>
    <property type="molecule type" value="Genomic_DNA"/>
</dbReference>
<dbReference type="Proteomes" id="UP000028582">
    <property type="component" value="Unassembled WGS sequence"/>
</dbReference>